<accession>A0AAV8GP96</accession>
<dbReference type="InterPro" id="IPR032710">
    <property type="entry name" value="NTF2-like_dom_sf"/>
</dbReference>
<gene>
    <name evidence="1" type="ORF">LUZ62_018282</name>
</gene>
<keyword evidence="2" id="KW-1185">Reference proteome</keyword>
<dbReference type="EMBL" id="JAMFTS010000001">
    <property type="protein sequence ID" value="KAJ4805716.1"/>
    <property type="molecule type" value="Genomic_DNA"/>
</dbReference>
<dbReference type="AlphaFoldDB" id="A0AAV8GP96"/>
<organism evidence="1 2">
    <name type="scientific">Rhynchospora pubera</name>
    <dbReference type="NCBI Taxonomy" id="906938"/>
    <lineage>
        <taxon>Eukaryota</taxon>
        <taxon>Viridiplantae</taxon>
        <taxon>Streptophyta</taxon>
        <taxon>Embryophyta</taxon>
        <taxon>Tracheophyta</taxon>
        <taxon>Spermatophyta</taxon>
        <taxon>Magnoliopsida</taxon>
        <taxon>Liliopsida</taxon>
        <taxon>Poales</taxon>
        <taxon>Cyperaceae</taxon>
        <taxon>Cyperoideae</taxon>
        <taxon>Rhynchosporeae</taxon>
        <taxon>Rhynchospora</taxon>
    </lineage>
</organism>
<evidence type="ECO:0000313" key="2">
    <source>
        <dbReference type="Proteomes" id="UP001140206"/>
    </source>
</evidence>
<protein>
    <submittedName>
        <fullName evidence="1">Nuclear transport factor 2 (NTF2) family protein</fullName>
    </submittedName>
</protein>
<evidence type="ECO:0000313" key="1">
    <source>
        <dbReference type="EMBL" id="KAJ4805716.1"/>
    </source>
</evidence>
<comment type="caution">
    <text evidence="1">The sequence shown here is derived from an EMBL/GenBank/DDBJ whole genome shotgun (WGS) entry which is preliminary data.</text>
</comment>
<dbReference type="Gene3D" id="3.10.450.50">
    <property type="match status" value="1"/>
</dbReference>
<dbReference type="Proteomes" id="UP001140206">
    <property type="component" value="Chromosome 1"/>
</dbReference>
<name>A0AAV8GP96_9POAL</name>
<dbReference type="PANTHER" id="PTHR33698">
    <property type="entry name" value="NUCLEAR TRANSPORT FACTOR 2 (NTF2)-LIKE PROTEIN"/>
    <property type="match status" value="1"/>
</dbReference>
<reference evidence="1" key="1">
    <citation type="submission" date="2022-08" db="EMBL/GenBank/DDBJ databases">
        <authorList>
            <person name="Marques A."/>
        </authorList>
    </citation>
    <scope>NUCLEOTIDE SEQUENCE</scope>
    <source>
        <strain evidence="1">RhyPub2mFocal</strain>
        <tissue evidence="1">Leaves</tissue>
    </source>
</reference>
<dbReference type="PANTHER" id="PTHR33698:SF1">
    <property type="entry name" value="NUCLEAR TRANSPORT FACTOR 2 (NTF2) FAMILY PROTEIN"/>
    <property type="match status" value="1"/>
</dbReference>
<sequence length="281" mass="31888">MNSITFSSSLPNFTQKHGINSRSPCTVSLRRNLVTPKSCQLSNSNLKMQPKYSKSLVVAALGETNNGSQQSDSMPPSPSPLLDLIQRFYGHLNCKDVRKLEKLLDPACVIEDAAYLKPLHGKKIHNYFEKLTEAMGQHVFFAIDEICAGDESDIAVMWHLEWNGEVIPFTKGCSFYTCSKTNEMILIRKAHVFVEAPFKPGNFALETLKIVVALFDRFPKLTENFLRKPDAMVLFLVKLYKFLVEPLMLPVIMYYARVLTYGAKILTNVLTFLNNILRLFL</sequence>
<proteinExistence type="predicted"/>
<dbReference type="SUPFAM" id="SSF54427">
    <property type="entry name" value="NTF2-like"/>
    <property type="match status" value="1"/>
</dbReference>